<feature type="transmembrane region" description="Helical" evidence="1">
    <location>
        <begin position="220"/>
        <end position="238"/>
    </location>
</feature>
<keyword evidence="1" id="KW-0812">Transmembrane</keyword>
<evidence type="ECO:0000313" key="3">
    <source>
        <dbReference type="EMBL" id="SUX42673.1"/>
    </source>
</evidence>
<proteinExistence type="predicted"/>
<dbReference type="Proteomes" id="UP000255231">
    <property type="component" value="Unassembled WGS sequence"/>
</dbReference>
<keyword evidence="4" id="KW-1185">Reference proteome</keyword>
<feature type="transmembrane region" description="Helical" evidence="1">
    <location>
        <begin position="244"/>
        <end position="261"/>
    </location>
</feature>
<evidence type="ECO:0000313" key="5">
    <source>
        <dbReference type="Proteomes" id="UP000255231"/>
    </source>
</evidence>
<evidence type="ECO:0000313" key="2">
    <source>
        <dbReference type="EMBL" id="SIP92817.1"/>
    </source>
</evidence>
<accession>A0A381F861</accession>
<dbReference type="Proteomes" id="UP000185725">
    <property type="component" value="Unassembled WGS sequence"/>
</dbReference>
<feature type="transmembrane region" description="Helical" evidence="1">
    <location>
        <begin position="100"/>
        <end position="117"/>
    </location>
</feature>
<evidence type="ECO:0000256" key="1">
    <source>
        <dbReference type="SAM" id="Phobius"/>
    </source>
</evidence>
<sequence>MFSFLIQSHSILIFLIVMKNTNWKIESAGQQANVLMRIIALFWFVTKVWSYKAWIADRFYPVIPAFDFFKYIPSYFHTLLFVISLLLLLIILFAKKNRGLLISFFVIELFSCMLDTVRWQPWEYMYLSVFLVFIINFHRPKNTIVLMHLLLVSMYFFSGLHKLNRGFLSSVWMNTILEDFIGFSRETVLKYKLFFVGLVIPFCEILLGGLLIFSKNKKRVSYFLILIHLSILMILGPFGLGYNSIVWFWNLAIIFILLITYHKPFEINNIKPFLFNHFYWLILWFLMPVLSFFGRWYQYFSFNLYSGKGKQMYICVSSKEKMQPQFGNIINYNGSQSINLQNWAMKEMKSMPIPEMEIYLKISDEIKKRYGKNNVKIIMYDSENQKIIEL</sequence>
<evidence type="ECO:0000313" key="4">
    <source>
        <dbReference type="Proteomes" id="UP000185725"/>
    </source>
</evidence>
<feature type="transmembrane region" description="Helical" evidence="1">
    <location>
        <begin position="193"/>
        <end position="213"/>
    </location>
</feature>
<keyword evidence="1" id="KW-1133">Transmembrane helix</keyword>
<reference evidence="2 4" key="1">
    <citation type="submission" date="2017-01" db="EMBL/GenBank/DDBJ databases">
        <authorList>
            <person name="Varghese N."/>
            <person name="Submissions S."/>
        </authorList>
    </citation>
    <scope>NUCLEOTIDE SEQUENCE [LARGE SCALE GENOMIC DNA]</scope>
    <source>
        <strain evidence="2 4">ATCC 27950</strain>
    </source>
</reference>
<dbReference type="EMBL" id="FTMF01000001">
    <property type="protein sequence ID" value="SIP92817.1"/>
    <property type="molecule type" value="Genomic_DNA"/>
</dbReference>
<organism evidence="3 5">
    <name type="scientific">Chryseobacterium indoltheticum</name>
    <dbReference type="NCBI Taxonomy" id="254"/>
    <lineage>
        <taxon>Bacteria</taxon>
        <taxon>Pseudomonadati</taxon>
        <taxon>Bacteroidota</taxon>
        <taxon>Flavobacteriia</taxon>
        <taxon>Flavobacteriales</taxon>
        <taxon>Weeksellaceae</taxon>
        <taxon>Chryseobacterium group</taxon>
        <taxon>Chryseobacterium</taxon>
    </lineage>
</organism>
<feature type="transmembrane region" description="Helical" evidence="1">
    <location>
        <begin position="123"/>
        <end position="138"/>
    </location>
</feature>
<name>A0A381F861_9FLAO</name>
<feature type="transmembrane region" description="Helical" evidence="1">
    <location>
        <begin position="273"/>
        <end position="297"/>
    </location>
</feature>
<feature type="transmembrane region" description="Helical" evidence="1">
    <location>
        <begin position="145"/>
        <end position="163"/>
    </location>
</feature>
<reference evidence="3 5" key="2">
    <citation type="submission" date="2018-06" db="EMBL/GenBank/DDBJ databases">
        <authorList>
            <consortium name="Pathogen Informatics"/>
            <person name="Doyle S."/>
        </authorList>
    </citation>
    <scope>NUCLEOTIDE SEQUENCE [LARGE SCALE GENOMIC DNA]</scope>
    <source>
        <strain evidence="3 5">NCTC13560</strain>
    </source>
</reference>
<gene>
    <name evidence="3" type="ORF">NCTC13560_01495</name>
    <name evidence="2" type="ORF">SAMN05421682_101366</name>
</gene>
<protein>
    <recommendedName>
        <fullName evidence="6">HTTM domain-containing protein</fullName>
    </recommendedName>
</protein>
<feature type="transmembrane region" description="Helical" evidence="1">
    <location>
        <begin position="74"/>
        <end position="93"/>
    </location>
</feature>
<dbReference type="EMBL" id="UFVS01000001">
    <property type="protein sequence ID" value="SUX42673.1"/>
    <property type="molecule type" value="Genomic_DNA"/>
</dbReference>
<feature type="transmembrane region" description="Helical" evidence="1">
    <location>
        <begin position="6"/>
        <end position="22"/>
    </location>
</feature>
<feature type="transmembrane region" description="Helical" evidence="1">
    <location>
        <begin position="34"/>
        <end position="54"/>
    </location>
</feature>
<evidence type="ECO:0008006" key="6">
    <source>
        <dbReference type="Google" id="ProtNLM"/>
    </source>
</evidence>
<dbReference type="AlphaFoldDB" id="A0A381F861"/>
<keyword evidence="1" id="KW-0472">Membrane</keyword>